<keyword evidence="2" id="KW-1185">Reference proteome</keyword>
<evidence type="ECO:0008006" key="3">
    <source>
        <dbReference type="Google" id="ProtNLM"/>
    </source>
</evidence>
<accession>A0A1X7S280</accession>
<dbReference type="Gene3D" id="2.60.120.10">
    <property type="entry name" value="Jelly Rolls"/>
    <property type="match status" value="1"/>
</dbReference>
<dbReference type="PANTHER" id="PTHR36169:SF1">
    <property type="entry name" value="ACETATE KINASE EUTQ"/>
    <property type="match status" value="1"/>
</dbReference>
<organism evidence="1 2">
    <name type="scientific">Zymoseptoria tritici (strain ST99CH_3D7)</name>
    <dbReference type="NCBI Taxonomy" id="1276538"/>
    <lineage>
        <taxon>Eukaryota</taxon>
        <taxon>Fungi</taxon>
        <taxon>Dikarya</taxon>
        <taxon>Ascomycota</taxon>
        <taxon>Pezizomycotina</taxon>
        <taxon>Dothideomycetes</taxon>
        <taxon>Dothideomycetidae</taxon>
        <taxon>Mycosphaerellales</taxon>
        <taxon>Mycosphaerellaceae</taxon>
        <taxon>Zymoseptoria</taxon>
    </lineage>
</organism>
<dbReference type="AlphaFoldDB" id="A0A1X7S280"/>
<sequence>MPVDFQSATERFKIPEAFGSHVFFRDIAGTKDADRAQDRLVGIWFRIEKGPEVGPGIHGYDECGVVWEGTVTLRDEIGNERTLGPGESFFIHRGSEVKFSSTDYGVCYKAAARPQGKL</sequence>
<evidence type="ECO:0000313" key="2">
    <source>
        <dbReference type="Proteomes" id="UP000215127"/>
    </source>
</evidence>
<protein>
    <recommendedName>
        <fullName evidence="3">(S)-ureidoglycine aminohydrolase cupin domain-containing protein</fullName>
    </recommendedName>
</protein>
<dbReference type="InterPro" id="IPR010424">
    <property type="entry name" value="EutQ"/>
</dbReference>
<dbReference type="SUPFAM" id="SSF51182">
    <property type="entry name" value="RmlC-like cupins"/>
    <property type="match status" value="1"/>
</dbReference>
<dbReference type="InterPro" id="IPR011051">
    <property type="entry name" value="RmlC_Cupin_sf"/>
</dbReference>
<dbReference type="EMBL" id="LT853700">
    <property type="protein sequence ID" value="SMQ53786.1"/>
    <property type="molecule type" value="Genomic_DNA"/>
</dbReference>
<dbReference type="PANTHER" id="PTHR36169">
    <property type="entry name" value="ETHANOLAMINE UTILIZATION PROTEIN EUTQ"/>
    <property type="match status" value="1"/>
</dbReference>
<dbReference type="Proteomes" id="UP000215127">
    <property type="component" value="Chromosome 9"/>
</dbReference>
<name>A0A1X7S280_ZYMT9</name>
<gene>
    <name evidence="1" type="ORF">ZT3D7_G8940</name>
</gene>
<proteinExistence type="predicted"/>
<evidence type="ECO:0000313" key="1">
    <source>
        <dbReference type="EMBL" id="SMQ53786.1"/>
    </source>
</evidence>
<dbReference type="InterPro" id="IPR014710">
    <property type="entry name" value="RmlC-like_jellyroll"/>
</dbReference>
<reference evidence="1 2" key="1">
    <citation type="submission" date="2016-06" db="EMBL/GenBank/DDBJ databases">
        <authorList>
            <person name="Kjaerup R.B."/>
            <person name="Dalgaard T.S."/>
            <person name="Juul-Madsen H.R."/>
        </authorList>
    </citation>
    <scope>NUCLEOTIDE SEQUENCE [LARGE SCALE GENOMIC DNA]</scope>
</reference>